<evidence type="ECO:0000256" key="1">
    <source>
        <dbReference type="SAM" id="Phobius"/>
    </source>
</evidence>
<dbReference type="OrthoDB" id="10010517at2759"/>
<keyword evidence="1" id="KW-0812">Transmembrane</keyword>
<feature type="transmembrane region" description="Helical" evidence="1">
    <location>
        <begin position="54"/>
        <end position="71"/>
    </location>
</feature>
<dbReference type="OMA" id="NAWHGPL"/>
<sequence length="85" mass="9361">MRSLESFPATVSALVMALYPNAWHGPLSTSLFWRWLGLALALGLHGLVCTRYRVVGLAATLVLAVVPYLWLESRLARRGKTLAPL</sequence>
<keyword evidence="1" id="KW-0472">Membrane</keyword>
<name>E2B4G7_HARSA</name>
<evidence type="ECO:0000313" key="2">
    <source>
        <dbReference type="EMBL" id="EFN89403.1"/>
    </source>
</evidence>
<reference evidence="2 3" key="1">
    <citation type="journal article" date="2010" name="Science">
        <title>Genomic comparison of the ants Camponotus floridanus and Harpegnathos saltator.</title>
        <authorList>
            <person name="Bonasio R."/>
            <person name="Zhang G."/>
            <person name="Ye C."/>
            <person name="Mutti N.S."/>
            <person name="Fang X."/>
            <person name="Qin N."/>
            <person name="Donahue G."/>
            <person name="Yang P."/>
            <person name="Li Q."/>
            <person name="Li C."/>
            <person name="Zhang P."/>
            <person name="Huang Z."/>
            <person name="Berger S.L."/>
            <person name="Reinberg D."/>
            <person name="Wang J."/>
            <person name="Liebig J."/>
        </authorList>
    </citation>
    <scope>NUCLEOTIDE SEQUENCE [LARGE SCALE GENOMIC DNA]</scope>
    <source>
        <strain evidence="2 3">R22 G/1</strain>
    </source>
</reference>
<organism evidence="3">
    <name type="scientific">Harpegnathos saltator</name>
    <name type="common">Jerdon's jumping ant</name>
    <dbReference type="NCBI Taxonomy" id="610380"/>
    <lineage>
        <taxon>Eukaryota</taxon>
        <taxon>Metazoa</taxon>
        <taxon>Ecdysozoa</taxon>
        <taxon>Arthropoda</taxon>
        <taxon>Hexapoda</taxon>
        <taxon>Insecta</taxon>
        <taxon>Pterygota</taxon>
        <taxon>Neoptera</taxon>
        <taxon>Endopterygota</taxon>
        <taxon>Hymenoptera</taxon>
        <taxon>Apocrita</taxon>
        <taxon>Aculeata</taxon>
        <taxon>Formicoidea</taxon>
        <taxon>Formicidae</taxon>
        <taxon>Ponerinae</taxon>
        <taxon>Ponerini</taxon>
        <taxon>Harpegnathos</taxon>
    </lineage>
</organism>
<dbReference type="InParanoid" id="E2B4G7"/>
<dbReference type="AlphaFoldDB" id="E2B4G7"/>
<proteinExistence type="predicted"/>
<keyword evidence="3" id="KW-1185">Reference proteome</keyword>
<evidence type="ECO:0000313" key="3">
    <source>
        <dbReference type="Proteomes" id="UP000008237"/>
    </source>
</evidence>
<dbReference type="Proteomes" id="UP000008237">
    <property type="component" value="Unassembled WGS sequence"/>
</dbReference>
<accession>E2B4G7</accession>
<keyword evidence="1" id="KW-1133">Transmembrane helix</keyword>
<gene>
    <name evidence="2" type="ORF">EAI_12473</name>
</gene>
<dbReference type="EMBL" id="GL445560">
    <property type="protein sequence ID" value="EFN89403.1"/>
    <property type="molecule type" value="Genomic_DNA"/>
</dbReference>
<protein>
    <submittedName>
        <fullName evidence="2">Uncharacterized protein</fullName>
    </submittedName>
</protein>
<feature type="transmembrane region" description="Helical" evidence="1">
    <location>
        <begin position="31"/>
        <end position="48"/>
    </location>
</feature>